<dbReference type="Gene3D" id="3.40.50.1470">
    <property type="entry name" value="Peptidyl-tRNA hydrolase"/>
    <property type="match status" value="1"/>
</dbReference>
<dbReference type="Proteomes" id="UP000649617">
    <property type="component" value="Unassembled WGS sequence"/>
</dbReference>
<dbReference type="InterPro" id="IPR036416">
    <property type="entry name" value="Pept_tRNA_hydro_sf"/>
</dbReference>
<reference evidence="1" key="1">
    <citation type="submission" date="2021-02" db="EMBL/GenBank/DDBJ databases">
        <authorList>
            <person name="Dougan E. K."/>
            <person name="Rhodes N."/>
            <person name="Thang M."/>
            <person name="Chan C."/>
        </authorList>
    </citation>
    <scope>NUCLEOTIDE SEQUENCE</scope>
</reference>
<dbReference type="AlphaFoldDB" id="A0A812VRR8"/>
<dbReference type="GO" id="GO:0004045">
    <property type="term" value="F:peptidyl-tRNA hydrolase activity"/>
    <property type="evidence" value="ECO:0007669"/>
    <property type="project" value="InterPro"/>
</dbReference>
<evidence type="ECO:0000313" key="1">
    <source>
        <dbReference type="EMBL" id="CAE7655416.1"/>
    </source>
</evidence>
<comment type="caution">
    <text evidence="1">The sequence shown here is derived from an EMBL/GenBank/DDBJ whole genome shotgun (WGS) entry which is preliminary data.</text>
</comment>
<dbReference type="OrthoDB" id="413956at2759"/>
<protein>
    <submittedName>
        <fullName evidence="1">Uncharacterized protein</fullName>
    </submittedName>
</protein>
<gene>
    <name evidence="1" type="ORF">SPIL2461_LOCUS17597</name>
</gene>
<name>A0A812VRR8_SYMPI</name>
<sequence length="231" mass="25585">MVRCIIGLGGPLSAEFPFLRAHVGRAFVEHLAEAHSFGHWRPTSAALADFAEHGSGIILCRLWHDSASGTSFAPMAAKQCLKYIGIRSPEHFVIAHAESRKSCGKFAVTEGARKAPTWAKPVLESLCPQFRPGQKSVEQPLRIEFGVGAPSRSNLMPQMDRFHESRMTAREANAILQSAFPAAFEWLLKRWFGPDAVTPGAVMRRCLPQDVRQKELNEELQKLQRGAEGVE</sequence>
<dbReference type="EMBL" id="CAJNIZ010043249">
    <property type="protein sequence ID" value="CAE7655416.1"/>
    <property type="molecule type" value="Genomic_DNA"/>
</dbReference>
<evidence type="ECO:0000313" key="2">
    <source>
        <dbReference type="Proteomes" id="UP000649617"/>
    </source>
</evidence>
<accession>A0A812VRR8</accession>
<keyword evidence="2" id="KW-1185">Reference proteome</keyword>
<organism evidence="1 2">
    <name type="scientific">Symbiodinium pilosum</name>
    <name type="common">Dinoflagellate</name>
    <dbReference type="NCBI Taxonomy" id="2952"/>
    <lineage>
        <taxon>Eukaryota</taxon>
        <taxon>Sar</taxon>
        <taxon>Alveolata</taxon>
        <taxon>Dinophyceae</taxon>
        <taxon>Suessiales</taxon>
        <taxon>Symbiodiniaceae</taxon>
        <taxon>Symbiodinium</taxon>
    </lineage>
</organism>
<proteinExistence type="predicted"/>